<dbReference type="PROSITE" id="PS50994">
    <property type="entry name" value="INTEGRASE"/>
    <property type="match status" value="1"/>
</dbReference>
<evidence type="ECO:0000313" key="9">
    <source>
        <dbReference type="EMBL" id="PNY02748.1"/>
    </source>
</evidence>
<evidence type="ECO:0000313" key="10">
    <source>
        <dbReference type="Proteomes" id="UP000236291"/>
    </source>
</evidence>
<dbReference type="ExpressionAtlas" id="A0A2K3NI74">
    <property type="expression patterns" value="baseline"/>
</dbReference>
<dbReference type="InterPro" id="IPR025724">
    <property type="entry name" value="GAG-pre-integrase_dom"/>
</dbReference>
<dbReference type="InterPro" id="IPR043502">
    <property type="entry name" value="DNA/RNA_pol_sf"/>
</dbReference>
<evidence type="ECO:0008006" key="11">
    <source>
        <dbReference type="Google" id="ProtNLM"/>
    </source>
</evidence>
<dbReference type="PANTHER" id="PTHR42648:SF18">
    <property type="entry name" value="RETROTRANSPOSON, UNCLASSIFIED-LIKE PROTEIN"/>
    <property type="match status" value="1"/>
</dbReference>
<feature type="domain" description="CCHC-type" evidence="7">
    <location>
        <begin position="281"/>
        <end position="297"/>
    </location>
</feature>
<evidence type="ECO:0000256" key="1">
    <source>
        <dbReference type="ARBA" id="ARBA00022670"/>
    </source>
</evidence>
<dbReference type="InterPro" id="IPR001584">
    <property type="entry name" value="Integrase_cat-core"/>
</dbReference>
<dbReference type="GO" id="GO:0003676">
    <property type="term" value="F:nucleic acid binding"/>
    <property type="evidence" value="ECO:0007669"/>
    <property type="project" value="InterPro"/>
</dbReference>
<keyword evidence="5" id="KW-0862">Zinc</keyword>
<dbReference type="Proteomes" id="UP000236291">
    <property type="component" value="Unassembled WGS sequence"/>
</dbReference>
<dbReference type="AlphaFoldDB" id="A0A2K3NI74"/>
<name>A0A2K3NI74_TRIPR</name>
<keyword evidence="1" id="KW-0645">Protease</keyword>
<keyword evidence="4" id="KW-0378">Hydrolase</keyword>
<dbReference type="GO" id="GO:0015074">
    <property type="term" value="P:DNA integration"/>
    <property type="evidence" value="ECO:0007669"/>
    <property type="project" value="InterPro"/>
</dbReference>
<feature type="compositionally biased region" description="Polar residues" evidence="6">
    <location>
        <begin position="237"/>
        <end position="254"/>
    </location>
</feature>
<dbReference type="SUPFAM" id="SSF56672">
    <property type="entry name" value="DNA/RNA polymerases"/>
    <property type="match status" value="1"/>
</dbReference>
<dbReference type="GO" id="GO:0006508">
    <property type="term" value="P:proteolysis"/>
    <property type="evidence" value="ECO:0007669"/>
    <property type="project" value="UniProtKB-KW"/>
</dbReference>
<dbReference type="Pfam" id="PF14223">
    <property type="entry name" value="Retrotran_gag_2"/>
    <property type="match status" value="1"/>
</dbReference>
<reference evidence="9 10" key="1">
    <citation type="journal article" date="2014" name="Am. J. Bot.">
        <title>Genome assembly and annotation for red clover (Trifolium pratense; Fabaceae).</title>
        <authorList>
            <person name="Istvanek J."/>
            <person name="Jaros M."/>
            <person name="Krenek A."/>
            <person name="Repkova J."/>
        </authorList>
    </citation>
    <scope>NUCLEOTIDE SEQUENCE [LARGE SCALE GENOMIC DNA]</scope>
    <source>
        <strain evidence="10">cv. Tatra</strain>
        <tissue evidence="9">Young leaves</tissue>
    </source>
</reference>
<dbReference type="Pfam" id="PF07727">
    <property type="entry name" value="RVT_2"/>
    <property type="match status" value="1"/>
</dbReference>
<keyword evidence="3" id="KW-0064">Aspartyl protease</keyword>
<evidence type="ECO:0000256" key="4">
    <source>
        <dbReference type="ARBA" id="ARBA00022801"/>
    </source>
</evidence>
<dbReference type="InterPro" id="IPR012337">
    <property type="entry name" value="RNaseH-like_sf"/>
</dbReference>
<keyword evidence="2" id="KW-0479">Metal-binding</keyword>
<dbReference type="PANTHER" id="PTHR42648">
    <property type="entry name" value="TRANSPOSASE, PUTATIVE-RELATED"/>
    <property type="match status" value="1"/>
</dbReference>
<dbReference type="Pfam" id="PF25597">
    <property type="entry name" value="SH3_retrovirus"/>
    <property type="match status" value="1"/>
</dbReference>
<dbReference type="InterPro" id="IPR054722">
    <property type="entry name" value="PolX-like_BBD"/>
</dbReference>
<dbReference type="SUPFAM" id="SSF53098">
    <property type="entry name" value="Ribonuclease H-like"/>
    <property type="match status" value="1"/>
</dbReference>
<dbReference type="Pfam" id="PF22936">
    <property type="entry name" value="Pol_BBD"/>
    <property type="match status" value="1"/>
</dbReference>
<dbReference type="InterPro" id="IPR001878">
    <property type="entry name" value="Znf_CCHC"/>
</dbReference>
<dbReference type="InterPro" id="IPR036397">
    <property type="entry name" value="RNaseH_sf"/>
</dbReference>
<feature type="non-terminal residue" evidence="9">
    <location>
        <position position="1"/>
    </location>
</feature>
<dbReference type="EMBL" id="ASHM01021753">
    <property type="protein sequence ID" value="PNY02748.1"/>
    <property type="molecule type" value="Genomic_DNA"/>
</dbReference>
<evidence type="ECO:0000256" key="2">
    <source>
        <dbReference type="ARBA" id="ARBA00022723"/>
    </source>
</evidence>
<sequence length="940" mass="108394">EQSSYGICEMDAGTNFSQVAPPIFDGESYDLWAVRMESYLEALDLWEAVEEDYDVPPLGENPSMAQIRNHKQRKTKKAKAKACLFAGVSKTVFTRIMTLKSAKAIWDYLKEEYAGDQRIRSMQVINLRREFEQQRMKESETIKEYSDKLLNIANKVRLLGAEFPDSRIVEKILVTIPERYEASIATLENTKDLCDITLAEVLHALKAQEQRRLMRQEESMEGAFQVKLQINKKGKGRNNSEGFSNSKNNDQNSDTQLYPSCPHCKKTNHPEKKCWWRPDVRCHKCGRLGHVEKICKSQQQQQEVKVAEDESQDEQLFTASCFASNYSTESWLIDSGCTNHMTYDRELFRELDENVLSKVKIGNGAYIEVKGKGTVAIEGHTGLKLISDVLFVPEINQNLLSVPQLLEKGYKVFFEDKNCMIKDSEGREVFKIQMKGKSFALDFMNKEQAAMHKEVSSTMLWHKRLGHFHHAALIFMKKNNLVNDLPKLEVMPPECIACQYGKQKRLPFQQNNTWRATQKLQLVHTDVGGPMKTPSLNGSKYYIAFIDDYSRMCWIYFMKFKSEVAGIFMKFKAWVETQSGSKMQVIRSDNGTEYTSEKFNKFCEDAGIEHQLTAPYTPQQNGVVERKNRTIMEMARCMLHDKGLPKEFWAEAANTAVFLLNRLPTKAVQKKTPFEAWHGSKPKLINLKTFGCLCFSYIHQVKRDKLDKKAEPGIFVGYSLIAKAYRIYLPHQNKIIVSRDVKFMELDSWSWENDKIEFQEVNEDVDDEPVRGERSLSDIYQRCNVAIMEPAGYEEAATDKKWMDAMKEELKMIEKNQTWKLVDRPNHKKAIGVKWVYRTKLNSDGSLNKYKARLVVKGYAQIFGVDFSETFAPVARLDTIRLLLALAAQNGWVIHQMDVKSAFLNGYLEEEIFVEQPEGFVVEGQEEKTLDELRLCKKSK</sequence>
<dbReference type="GO" id="GO:0004190">
    <property type="term" value="F:aspartic-type endopeptidase activity"/>
    <property type="evidence" value="ECO:0007669"/>
    <property type="project" value="UniProtKB-KW"/>
</dbReference>
<comment type="caution">
    <text evidence="9">The sequence shown here is derived from an EMBL/GenBank/DDBJ whole genome shotgun (WGS) entry which is preliminary data.</text>
</comment>
<dbReference type="InterPro" id="IPR057670">
    <property type="entry name" value="SH3_retrovirus"/>
</dbReference>
<reference evidence="9 10" key="2">
    <citation type="journal article" date="2017" name="Front. Plant Sci.">
        <title>Gene Classification and Mining of Molecular Markers Useful in Red Clover (Trifolium pratense) Breeding.</title>
        <authorList>
            <person name="Istvanek J."/>
            <person name="Dluhosova J."/>
            <person name="Dluhos P."/>
            <person name="Patkova L."/>
            <person name="Nedelnik J."/>
            <person name="Repkova J."/>
        </authorList>
    </citation>
    <scope>NUCLEOTIDE SEQUENCE [LARGE SCALE GENOMIC DNA]</scope>
    <source>
        <strain evidence="10">cv. Tatra</strain>
        <tissue evidence="9">Young leaves</tissue>
    </source>
</reference>
<feature type="region of interest" description="Disordered" evidence="6">
    <location>
        <begin position="234"/>
        <end position="254"/>
    </location>
</feature>
<accession>A0A2K3NI74</accession>
<dbReference type="STRING" id="57577.A0A2K3NI74"/>
<protein>
    <recommendedName>
        <fullName evidence="11">Retrovirus-related Pol polyprotein from transposon TNT 1-94</fullName>
    </recommendedName>
</protein>
<keyword evidence="5" id="KW-0863">Zinc-finger</keyword>
<dbReference type="InterPro" id="IPR039537">
    <property type="entry name" value="Retrotran_Ty1/copia-like"/>
</dbReference>
<evidence type="ECO:0000256" key="3">
    <source>
        <dbReference type="ARBA" id="ARBA00022750"/>
    </source>
</evidence>
<dbReference type="SUPFAM" id="SSF57756">
    <property type="entry name" value="Retrovirus zinc finger-like domains"/>
    <property type="match status" value="1"/>
</dbReference>
<dbReference type="Pfam" id="PF00665">
    <property type="entry name" value="rve"/>
    <property type="match status" value="1"/>
</dbReference>
<evidence type="ECO:0000259" key="7">
    <source>
        <dbReference type="PROSITE" id="PS50158"/>
    </source>
</evidence>
<dbReference type="GO" id="GO:0008270">
    <property type="term" value="F:zinc ion binding"/>
    <property type="evidence" value="ECO:0007669"/>
    <property type="project" value="UniProtKB-KW"/>
</dbReference>
<evidence type="ECO:0000256" key="5">
    <source>
        <dbReference type="PROSITE-ProRule" id="PRU00047"/>
    </source>
</evidence>
<organism evidence="9 10">
    <name type="scientific">Trifolium pratense</name>
    <name type="common">Red clover</name>
    <dbReference type="NCBI Taxonomy" id="57577"/>
    <lineage>
        <taxon>Eukaryota</taxon>
        <taxon>Viridiplantae</taxon>
        <taxon>Streptophyta</taxon>
        <taxon>Embryophyta</taxon>
        <taxon>Tracheophyta</taxon>
        <taxon>Spermatophyta</taxon>
        <taxon>Magnoliopsida</taxon>
        <taxon>eudicotyledons</taxon>
        <taxon>Gunneridae</taxon>
        <taxon>Pentapetalae</taxon>
        <taxon>rosids</taxon>
        <taxon>fabids</taxon>
        <taxon>Fabales</taxon>
        <taxon>Fabaceae</taxon>
        <taxon>Papilionoideae</taxon>
        <taxon>50 kb inversion clade</taxon>
        <taxon>NPAAA clade</taxon>
        <taxon>Hologalegina</taxon>
        <taxon>IRL clade</taxon>
        <taxon>Trifolieae</taxon>
        <taxon>Trifolium</taxon>
    </lineage>
</organism>
<dbReference type="Pfam" id="PF13976">
    <property type="entry name" value="gag_pre-integrs"/>
    <property type="match status" value="1"/>
</dbReference>
<gene>
    <name evidence="9" type="ORF">L195_g026067</name>
</gene>
<dbReference type="InterPro" id="IPR036875">
    <property type="entry name" value="Znf_CCHC_sf"/>
</dbReference>
<dbReference type="Gene3D" id="4.10.60.10">
    <property type="entry name" value="Zinc finger, CCHC-type"/>
    <property type="match status" value="1"/>
</dbReference>
<evidence type="ECO:0000256" key="6">
    <source>
        <dbReference type="SAM" id="MobiDB-lite"/>
    </source>
</evidence>
<evidence type="ECO:0000259" key="8">
    <source>
        <dbReference type="PROSITE" id="PS50994"/>
    </source>
</evidence>
<proteinExistence type="predicted"/>
<dbReference type="Gene3D" id="3.30.420.10">
    <property type="entry name" value="Ribonuclease H-like superfamily/Ribonuclease H"/>
    <property type="match status" value="1"/>
</dbReference>
<dbReference type="PROSITE" id="PS50158">
    <property type="entry name" value="ZF_CCHC"/>
    <property type="match status" value="1"/>
</dbReference>
<dbReference type="InterPro" id="IPR013103">
    <property type="entry name" value="RVT_2"/>
</dbReference>
<feature type="domain" description="Integrase catalytic" evidence="8">
    <location>
        <begin position="515"/>
        <end position="681"/>
    </location>
</feature>